<organism evidence="1 2">
    <name type="scientific">Pontibacillus yanchengensis</name>
    <dbReference type="NCBI Taxonomy" id="462910"/>
    <lineage>
        <taxon>Bacteria</taxon>
        <taxon>Bacillati</taxon>
        <taxon>Bacillota</taxon>
        <taxon>Bacilli</taxon>
        <taxon>Bacillales</taxon>
        <taxon>Bacillaceae</taxon>
        <taxon>Pontibacillus</taxon>
    </lineage>
</organism>
<name>A0A6I4ZVH3_9BACI</name>
<protein>
    <submittedName>
        <fullName evidence="1">Cytosolic protein</fullName>
    </submittedName>
</protein>
<dbReference type="AlphaFoldDB" id="A0A6I4ZVH3"/>
<dbReference type="EMBL" id="WMEQ01000007">
    <property type="protein sequence ID" value="MYL34158.1"/>
    <property type="molecule type" value="Genomic_DNA"/>
</dbReference>
<gene>
    <name evidence="1" type="ORF">GLW05_11165</name>
</gene>
<evidence type="ECO:0000313" key="2">
    <source>
        <dbReference type="Proteomes" id="UP000468638"/>
    </source>
</evidence>
<accession>A0A6I4ZVH3</accession>
<proteinExistence type="predicted"/>
<reference evidence="1 2" key="1">
    <citation type="submission" date="2019-11" db="EMBL/GenBank/DDBJ databases">
        <title>Genome sequences of 17 halophilic strains isolated from different environments.</title>
        <authorList>
            <person name="Furrow R.E."/>
        </authorList>
    </citation>
    <scope>NUCLEOTIDE SEQUENCE [LARGE SCALE GENOMIC DNA]</scope>
    <source>
        <strain evidence="1 2">22514_16_FS</strain>
    </source>
</reference>
<dbReference type="OrthoDB" id="2353056at2"/>
<sequence length="135" mass="15846">MKLKQIFSTYFTNHAETEENHYNESLRTHYFKTTKDKAINILHDMYSKSSSFEVRSVSEERGELSVQLKKQKKAFIVISVIMVKPYHTAIDFSVTSETTLPFDLGYSHKVIRQQYDMLKKELTFIETSMAHKLNV</sequence>
<dbReference type="RefSeq" id="WP_160909719.1">
    <property type="nucleotide sequence ID" value="NZ_WMEQ01000007.1"/>
</dbReference>
<dbReference type="Proteomes" id="UP000468638">
    <property type="component" value="Unassembled WGS sequence"/>
</dbReference>
<comment type="caution">
    <text evidence="1">The sequence shown here is derived from an EMBL/GenBank/DDBJ whole genome shotgun (WGS) entry which is preliminary data.</text>
</comment>
<evidence type="ECO:0000313" key="1">
    <source>
        <dbReference type="EMBL" id="MYL34158.1"/>
    </source>
</evidence>